<comment type="caution">
    <text evidence="6">Lacks conserved residue(s) required for the propagation of feature annotation.</text>
</comment>
<evidence type="ECO:0000256" key="6">
    <source>
        <dbReference type="PROSITE-ProRule" id="PRU00460"/>
    </source>
</evidence>
<feature type="transmembrane region" description="Helical" evidence="7">
    <location>
        <begin position="65"/>
        <end position="86"/>
    </location>
</feature>
<evidence type="ECO:0000256" key="4">
    <source>
        <dbReference type="ARBA" id="ARBA00023180"/>
    </source>
</evidence>
<dbReference type="EMBL" id="REGN01003556">
    <property type="protein sequence ID" value="RNA21946.1"/>
    <property type="molecule type" value="Genomic_DNA"/>
</dbReference>
<dbReference type="InterPro" id="IPR002049">
    <property type="entry name" value="LE_dom"/>
</dbReference>
<proteinExistence type="predicted"/>
<evidence type="ECO:0000256" key="1">
    <source>
        <dbReference type="ARBA" id="ARBA00022729"/>
    </source>
</evidence>
<accession>A0A3M7REI2</accession>
<dbReference type="SUPFAM" id="SSF57196">
    <property type="entry name" value="EGF/Laminin"/>
    <property type="match status" value="1"/>
</dbReference>
<dbReference type="PROSITE" id="PS01248">
    <property type="entry name" value="EGF_LAM_1"/>
    <property type="match status" value="1"/>
</dbReference>
<dbReference type="PROSITE" id="PS50027">
    <property type="entry name" value="EGF_LAM_2"/>
    <property type="match status" value="1"/>
</dbReference>
<evidence type="ECO:0000313" key="10">
    <source>
        <dbReference type="Proteomes" id="UP000276133"/>
    </source>
</evidence>
<organism evidence="9 10">
    <name type="scientific">Brachionus plicatilis</name>
    <name type="common">Marine rotifer</name>
    <name type="synonym">Brachionus muelleri</name>
    <dbReference type="NCBI Taxonomy" id="10195"/>
    <lineage>
        <taxon>Eukaryota</taxon>
        <taxon>Metazoa</taxon>
        <taxon>Spiralia</taxon>
        <taxon>Gnathifera</taxon>
        <taxon>Rotifera</taxon>
        <taxon>Eurotatoria</taxon>
        <taxon>Monogononta</taxon>
        <taxon>Pseudotrocha</taxon>
        <taxon>Ploima</taxon>
        <taxon>Brachionidae</taxon>
        <taxon>Brachionus</taxon>
    </lineage>
</organism>
<dbReference type="Gene3D" id="2.10.25.10">
    <property type="entry name" value="Laminin"/>
    <property type="match status" value="1"/>
</dbReference>
<feature type="disulfide bond" evidence="6">
    <location>
        <begin position="17"/>
        <end position="26"/>
    </location>
</feature>
<dbReference type="Proteomes" id="UP000276133">
    <property type="component" value="Unassembled WGS sequence"/>
</dbReference>
<keyword evidence="7" id="KW-1133">Transmembrane helix</keyword>
<evidence type="ECO:0000313" key="9">
    <source>
        <dbReference type="EMBL" id="RNA21946.1"/>
    </source>
</evidence>
<dbReference type="OrthoDB" id="5985440at2759"/>
<evidence type="ECO:0000256" key="3">
    <source>
        <dbReference type="ARBA" id="ARBA00023157"/>
    </source>
</evidence>
<keyword evidence="4" id="KW-0325">Glycoprotein</keyword>
<evidence type="ECO:0000256" key="5">
    <source>
        <dbReference type="ARBA" id="ARBA00023292"/>
    </source>
</evidence>
<evidence type="ECO:0000259" key="8">
    <source>
        <dbReference type="PROSITE" id="PS50027"/>
    </source>
</evidence>
<keyword evidence="3 6" id="KW-1015">Disulfide bond</keyword>
<dbReference type="AlphaFoldDB" id="A0A3M7REI2"/>
<keyword evidence="5 6" id="KW-0424">Laminin EGF-like domain</keyword>
<dbReference type="Pfam" id="PF24973">
    <property type="entry name" value="EGF_LMN_ATRN"/>
    <property type="match status" value="1"/>
</dbReference>
<evidence type="ECO:0000256" key="7">
    <source>
        <dbReference type="SAM" id="Phobius"/>
    </source>
</evidence>
<feature type="non-terminal residue" evidence="9">
    <location>
        <position position="1"/>
    </location>
</feature>
<keyword evidence="2" id="KW-0677">Repeat</keyword>
<dbReference type="CDD" id="cd00055">
    <property type="entry name" value="EGF_Lam"/>
    <property type="match status" value="1"/>
</dbReference>
<feature type="domain" description="Laminin EGF-like" evidence="8">
    <location>
        <begin position="1"/>
        <end position="44"/>
    </location>
</feature>
<gene>
    <name evidence="9" type="ORF">BpHYR1_022267</name>
</gene>
<keyword evidence="1" id="KW-0732">Signal</keyword>
<comment type="caution">
    <text evidence="9">The sequence shown here is derived from an EMBL/GenBank/DDBJ whole genome shotgun (WGS) entry which is preliminary data.</text>
</comment>
<name>A0A3M7REI2_BRAPC</name>
<keyword evidence="10" id="KW-1185">Reference proteome</keyword>
<protein>
    <recommendedName>
        <fullName evidence="8">Laminin EGF-like domain-containing protein</fullName>
    </recommendedName>
</protein>
<keyword evidence="7" id="KW-0812">Transmembrane</keyword>
<sequence>NGSELRKCNSNGFCHSCLYNTSGKHCDECARGFEGDALKRTCQPVGKTTKMVIDPLDQQHAYKTLALFAFYIFIVLFVVLSIFVCIKIKIESTPLKNDQSHLLLSWFGQCCMALNRARRRAGAYIQSQRLFGFCGHVTTNSASLNSNSIYNRARLNDDDRLNLAEHPVFDDNLLDDAFVYNPSDGFDSNERKNPYTSLTVKT</sequence>
<keyword evidence="7" id="KW-0472">Membrane</keyword>
<dbReference type="InterPro" id="IPR056863">
    <property type="entry name" value="LMN_ATRN_NET-like_EGF"/>
</dbReference>
<evidence type="ECO:0000256" key="2">
    <source>
        <dbReference type="ARBA" id="ARBA00022737"/>
    </source>
</evidence>
<reference evidence="9 10" key="1">
    <citation type="journal article" date="2018" name="Sci. Rep.">
        <title>Genomic signatures of local adaptation to the degree of environmental predictability in rotifers.</title>
        <authorList>
            <person name="Franch-Gras L."/>
            <person name="Hahn C."/>
            <person name="Garcia-Roger E.M."/>
            <person name="Carmona M.J."/>
            <person name="Serra M."/>
            <person name="Gomez A."/>
        </authorList>
    </citation>
    <scope>NUCLEOTIDE SEQUENCE [LARGE SCALE GENOMIC DNA]</scope>
    <source>
        <strain evidence="9">HYR1</strain>
    </source>
</reference>